<evidence type="ECO:0000256" key="1">
    <source>
        <dbReference type="SAM" id="SignalP"/>
    </source>
</evidence>
<proteinExistence type="predicted"/>
<reference evidence="2 3" key="1">
    <citation type="journal article" date="2009" name="Infect. Immun.">
        <title>Comparative genomics reveal extensive transposon-mediated genomic plasticity and diversity among potential effector proteins within the genus Coxiella.</title>
        <authorList>
            <person name="Beare P.A."/>
            <person name="Unsworth N."/>
            <person name="Andoh M."/>
            <person name="Voth D.E."/>
            <person name="Omsland A."/>
            <person name="Gilk S.D."/>
            <person name="Williams K.P."/>
            <person name="Sobral B.W."/>
            <person name="Kupko J.J.III."/>
            <person name="Porcella S.F."/>
            <person name="Samuel J.E."/>
            <person name="Heinzen R.A."/>
        </authorList>
    </citation>
    <scope>NUCLEOTIDE SEQUENCE [LARGE SCALE GENOMIC DNA]</scope>
    <source>
        <strain evidence="2 3">Dugway 5J108-111</strain>
    </source>
</reference>
<organism evidence="2 3">
    <name type="scientific">Coxiella burnetii (strain Dugway 5J108-111)</name>
    <dbReference type="NCBI Taxonomy" id="434922"/>
    <lineage>
        <taxon>Bacteria</taxon>
        <taxon>Pseudomonadati</taxon>
        <taxon>Pseudomonadota</taxon>
        <taxon>Gammaproteobacteria</taxon>
        <taxon>Legionellales</taxon>
        <taxon>Coxiellaceae</taxon>
        <taxon>Coxiella</taxon>
    </lineage>
</organism>
<dbReference type="HOGENOM" id="CLU_1746564_0_0_6"/>
<accession>A9KEM1</accession>
<dbReference type="RefSeq" id="WP_011997321.1">
    <property type="nucleotide sequence ID" value="NC_009727.1"/>
</dbReference>
<protein>
    <submittedName>
        <fullName evidence="2">Hypothetical exported protein</fullName>
    </submittedName>
</protein>
<dbReference type="AlphaFoldDB" id="A9KEM1"/>
<gene>
    <name evidence="2" type="ordered locus">CBUD_1926</name>
</gene>
<keyword evidence="1" id="KW-0732">Signal</keyword>
<feature type="chain" id="PRO_5002736491" evidence="1">
    <location>
        <begin position="21"/>
        <end position="149"/>
    </location>
</feature>
<dbReference type="KEGG" id="cbd:CBUD_1926"/>
<dbReference type="EMBL" id="CP000733">
    <property type="protein sequence ID" value="ABS77341.1"/>
    <property type="molecule type" value="Genomic_DNA"/>
</dbReference>
<dbReference type="Proteomes" id="UP000008555">
    <property type="component" value="Chromosome"/>
</dbReference>
<feature type="signal peptide" evidence="1">
    <location>
        <begin position="1"/>
        <end position="20"/>
    </location>
</feature>
<evidence type="ECO:0000313" key="3">
    <source>
        <dbReference type="Proteomes" id="UP000008555"/>
    </source>
</evidence>
<name>A9KEM1_COXBN</name>
<evidence type="ECO:0000313" key="2">
    <source>
        <dbReference type="EMBL" id="ABS77341.1"/>
    </source>
</evidence>
<sequence>MIKRLIALSITLFLPLLGVANTDNALQRLVVTVENTTNKTLTYRNIYEPAGTIKKIEVEHTVLLPGQRSRILIFGDGTGLIASVNFTDNDANELLFEFNDPAQYYQGGYTDFKTTAQHLATSTTQVHNPAKPSAKLLLWTEINYQVSNA</sequence>